<dbReference type="InterPro" id="IPR012997">
    <property type="entry name" value="RplA"/>
</dbReference>
<dbReference type="EC" id="4.2.2.-" evidence="3"/>
<feature type="chain" id="PRO_5044936171" description="Probable endolytic peptidoglycan transglycosylase RlpA" evidence="3">
    <location>
        <begin position="20"/>
        <end position="125"/>
    </location>
</feature>
<evidence type="ECO:0000259" key="5">
    <source>
        <dbReference type="Pfam" id="PF03330"/>
    </source>
</evidence>
<proteinExistence type="inferred from homology"/>
<comment type="function">
    <text evidence="3">Lytic transglycosylase with a strong preference for naked glycan strands that lack stem peptides.</text>
</comment>
<protein>
    <recommendedName>
        <fullName evidence="3">Probable endolytic peptidoglycan transglycosylase RlpA</fullName>
        <ecNumber evidence="3">4.2.2.-</ecNumber>
    </recommendedName>
</protein>
<gene>
    <name evidence="3" type="primary">rlpA</name>
    <name evidence="6" type="ORF">ACFQHR_17940</name>
</gene>
<dbReference type="Proteomes" id="UP001596405">
    <property type="component" value="Unassembled WGS sequence"/>
</dbReference>
<dbReference type="RefSeq" id="WP_066621299.1">
    <property type="nucleotide sequence ID" value="NZ_JBHSYQ010000016.1"/>
</dbReference>
<evidence type="ECO:0000313" key="6">
    <source>
        <dbReference type="EMBL" id="MFC6999522.1"/>
    </source>
</evidence>
<reference evidence="7" key="1">
    <citation type="journal article" date="2019" name="Int. J. Syst. Evol. Microbiol.">
        <title>The Global Catalogue of Microorganisms (GCM) 10K type strain sequencing project: providing services to taxonomists for standard genome sequencing and annotation.</title>
        <authorList>
            <consortium name="The Broad Institute Genomics Platform"/>
            <consortium name="The Broad Institute Genome Sequencing Center for Infectious Disease"/>
            <person name="Wu L."/>
            <person name="Ma J."/>
        </authorList>
    </citation>
    <scope>NUCLEOTIDE SEQUENCE [LARGE SCALE GENOMIC DNA]</scope>
    <source>
        <strain evidence="7">CGMCC 4.7393</strain>
    </source>
</reference>
<comment type="caution">
    <text evidence="6">The sequence shown here is derived from an EMBL/GenBank/DDBJ whole genome shotgun (WGS) entry which is preliminary data.</text>
</comment>
<feature type="signal peptide" evidence="3">
    <location>
        <begin position="1"/>
        <end position="19"/>
    </location>
</feature>
<keyword evidence="7" id="KW-1185">Reference proteome</keyword>
<dbReference type="HAMAP" id="MF_02071">
    <property type="entry name" value="RlpA"/>
    <property type="match status" value="1"/>
</dbReference>
<dbReference type="PANTHER" id="PTHR34183">
    <property type="entry name" value="ENDOLYTIC PEPTIDOGLYCAN TRANSGLYCOSYLASE RLPA"/>
    <property type="match status" value="1"/>
</dbReference>
<dbReference type="PANTHER" id="PTHR34183:SF1">
    <property type="entry name" value="ENDOLYTIC PEPTIDOGLYCAN TRANSGLYCOSYLASE RLPA"/>
    <property type="match status" value="1"/>
</dbReference>
<keyword evidence="1 3" id="KW-0456">Lyase</keyword>
<keyword evidence="2 3" id="KW-0961">Cell wall biogenesis/degradation</keyword>
<dbReference type="NCBIfam" id="TIGR00413">
    <property type="entry name" value="rlpA"/>
    <property type="match status" value="1"/>
</dbReference>
<feature type="domain" description="RlpA-like protein double-psi beta-barrel" evidence="5">
    <location>
        <begin position="24"/>
        <end position="113"/>
    </location>
</feature>
<keyword evidence="3" id="KW-0732">Signal</keyword>
<evidence type="ECO:0000256" key="2">
    <source>
        <dbReference type="ARBA" id="ARBA00023316"/>
    </source>
</evidence>
<evidence type="ECO:0000313" key="7">
    <source>
        <dbReference type="Proteomes" id="UP001596405"/>
    </source>
</evidence>
<evidence type="ECO:0000256" key="1">
    <source>
        <dbReference type="ARBA" id="ARBA00023239"/>
    </source>
</evidence>
<dbReference type="InterPro" id="IPR036908">
    <property type="entry name" value="RlpA-like_sf"/>
</dbReference>
<sequence precursor="true">MKIKLIVLFLSLVPLCALASRFSQKGMATFYSNQLVGKKTSSGEPYDPDKMTAAHASLPLNSYVKVLNVKNGRSVVVKINDRMSRKARYVIDVSQAAAKKLGIVQAGMGRVQITKVSKEAAMAVL</sequence>
<evidence type="ECO:0000256" key="3">
    <source>
        <dbReference type="HAMAP-Rule" id="MF_02071"/>
    </source>
</evidence>
<comment type="similarity">
    <text evidence="3 4">Belongs to the RlpA family.</text>
</comment>
<dbReference type="InterPro" id="IPR009009">
    <property type="entry name" value="RlpA-like_DPBB"/>
</dbReference>
<dbReference type="CDD" id="cd22268">
    <property type="entry name" value="DPBB_RlpA-like"/>
    <property type="match status" value="1"/>
</dbReference>
<dbReference type="InterPro" id="IPR034718">
    <property type="entry name" value="RlpA"/>
</dbReference>
<organism evidence="6 7">
    <name type="scientific">Rufibacter roseus</name>
    <dbReference type="NCBI Taxonomy" id="1567108"/>
    <lineage>
        <taxon>Bacteria</taxon>
        <taxon>Pseudomonadati</taxon>
        <taxon>Bacteroidota</taxon>
        <taxon>Cytophagia</taxon>
        <taxon>Cytophagales</taxon>
        <taxon>Hymenobacteraceae</taxon>
        <taxon>Rufibacter</taxon>
    </lineage>
</organism>
<dbReference type="Pfam" id="PF03330">
    <property type="entry name" value="DPBB_1"/>
    <property type="match status" value="1"/>
</dbReference>
<evidence type="ECO:0000256" key="4">
    <source>
        <dbReference type="RuleBase" id="RU003495"/>
    </source>
</evidence>
<dbReference type="SUPFAM" id="SSF50685">
    <property type="entry name" value="Barwin-like endoglucanases"/>
    <property type="match status" value="1"/>
</dbReference>
<name>A0ABW2DSE3_9BACT</name>
<accession>A0ABW2DSE3</accession>
<dbReference type="Gene3D" id="2.40.40.10">
    <property type="entry name" value="RlpA-like domain"/>
    <property type="match status" value="1"/>
</dbReference>
<dbReference type="EMBL" id="JBHSYQ010000016">
    <property type="protein sequence ID" value="MFC6999522.1"/>
    <property type="molecule type" value="Genomic_DNA"/>
</dbReference>